<dbReference type="InterPro" id="IPR001314">
    <property type="entry name" value="Peptidase_S1A"/>
</dbReference>
<dbReference type="Gene3D" id="2.60.120.290">
    <property type="entry name" value="Spermadhesin, CUB domain"/>
    <property type="match status" value="2"/>
</dbReference>
<dbReference type="Proteomes" id="UP001158576">
    <property type="component" value="Chromosome PAR"/>
</dbReference>
<evidence type="ECO:0000256" key="2">
    <source>
        <dbReference type="ARBA" id="ARBA00022825"/>
    </source>
</evidence>
<dbReference type="InterPro" id="IPR018114">
    <property type="entry name" value="TRYPSIN_HIS"/>
</dbReference>
<reference evidence="9 10" key="1">
    <citation type="submission" date="2021-04" db="EMBL/GenBank/DDBJ databases">
        <authorList>
            <person name="Bliznina A."/>
        </authorList>
    </citation>
    <scope>NUCLEOTIDE SEQUENCE [LARGE SCALE GENOMIC DNA]</scope>
</reference>
<feature type="region of interest" description="Disordered" evidence="6">
    <location>
        <begin position="12"/>
        <end position="32"/>
    </location>
</feature>
<dbReference type="Pfam" id="PF00431">
    <property type="entry name" value="CUB"/>
    <property type="match status" value="2"/>
</dbReference>
<feature type="compositionally biased region" description="Basic and acidic residues" evidence="6">
    <location>
        <begin position="174"/>
        <end position="186"/>
    </location>
</feature>
<dbReference type="PROSITE" id="PS00134">
    <property type="entry name" value="TRYPSIN_HIS"/>
    <property type="match status" value="1"/>
</dbReference>
<keyword evidence="5" id="KW-0378">Hydrolase</keyword>
<feature type="domain" description="Peptidase S1" evidence="8">
    <location>
        <begin position="505"/>
        <end position="754"/>
    </location>
</feature>
<dbReference type="PRINTS" id="PR00722">
    <property type="entry name" value="CHYMOTRYPSIN"/>
</dbReference>
<dbReference type="CDD" id="cd00041">
    <property type="entry name" value="CUB"/>
    <property type="match status" value="2"/>
</dbReference>
<evidence type="ECO:0000259" key="7">
    <source>
        <dbReference type="PROSITE" id="PS01180"/>
    </source>
</evidence>
<protein>
    <submittedName>
        <fullName evidence="9">Oidioi.mRNA.OKI2018_I69.PAR.g9012.t1.cds</fullName>
    </submittedName>
</protein>
<evidence type="ECO:0000256" key="4">
    <source>
        <dbReference type="PROSITE-ProRule" id="PRU00059"/>
    </source>
</evidence>
<evidence type="ECO:0000256" key="3">
    <source>
        <dbReference type="ARBA" id="ARBA00023157"/>
    </source>
</evidence>
<name>A0ABN7RL79_OIKDI</name>
<comment type="caution">
    <text evidence="4">Lacks conserved residue(s) required for the propagation of feature annotation.</text>
</comment>
<evidence type="ECO:0000256" key="6">
    <source>
        <dbReference type="SAM" id="MobiDB-lite"/>
    </source>
</evidence>
<dbReference type="InterPro" id="IPR001254">
    <property type="entry name" value="Trypsin_dom"/>
</dbReference>
<dbReference type="InterPro" id="IPR009003">
    <property type="entry name" value="Peptidase_S1_PA"/>
</dbReference>
<dbReference type="SMART" id="SM00020">
    <property type="entry name" value="Tryp_SPc"/>
    <property type="match status" value="1"/>
</dbReference>
<dbReference type="PROSITE" id="PS01180">
    <property type="entry name" value="CUB"/>
    <property type="match status" value="2"/>
</dbReference>
<proteinExistence type="predicted"/>
<dbReference type="Gene3D" id="2.40.10.10">
    <property type="entry name" value="Trypsin-like serine proteases"/>
    <property type="match status" value="1"/>
</dbReference>
<feature type="domain" description="CUB" evidence="7">
    <location>
        <begin position="225"/>
        <end position="294"/>
    </location>
</feature>
<evidence type="ECO:0000313" key="10">
    <source>
        <dbReference type="Proteomes" id="UP001158576"/>
    </source>
</evidence>
<dbReference type="SUPFAM" id="SSF49854">
    <property type="entry name" value="Spermadhesin, CUB domain"/>
    <property type="match status" value="2"/>
</dbReference>
<keyword evidence="3" id="KW-1015">Disulfide bond</keyword>
<dbReference type="SMART" id="SM00042">
    <property type="entry name" value="CUB"/>
    <property type="match status" value="2"/>
</dbReference>
<dbReference type="InterPro" id="IPR035914">
    <property type="entry name" value="Sperma_CUB_dom_sf"/>
</dbReference>
<feature type="region of interest" description="Disordered" evidence="6">
    <location>
        <begin position="169"/>
        <end position="191"/>
    </location>
</feature>
<dbReference type="PANTHER" id="PTHR24252">
    <property type="entry name" value="ACROSIN-RELATED"/>
    <property type="match status" value="1"/>
</dbReference>
<organism evidence="9 10">
    <name type="scientific">Oikopleura dioica</name>
    <name type="common">Tunicate</name>
    <dbReference type="NCBI Taxonomy" id="34765"/>
    <lineage>
        <taxon>Eukaryota</taxon>
        <taxon>Metazoa</taxon>
        <taxon>Chordata</taxon>
        <taxon>Tunicata</taxon>
        <taxon>Appendicularia</taxon>
        <taxon>Copelata</taxon>
        <taxon>Oikopleuridae</taxon>
        <taxon>Oikopleura</taxon>
    </lineage>
</organism>
<dbReference type="InterPro" id="IPR000859">
    <property type="entry name" value="CUB_dom"/>
</dbReference>
<dbReference type="PANTHER" id="PTHR24252:SF7">
    <property type="entry name" value="HYALIN"/>
    <property type="match status" value="1"/>
</dbReference>
<dbReference type="PROSITE" id="PS00135">
    <property type="entry name" value="TRYPSIN_SER"/>
    <property type="match status" value="1"/>
</dbReference>
<gene>
    <name evidence="9" type="ORF">OKIOD_LOCUS570</name>
</gene>
<keyword evidence="1 5" id="KW-0645">Protease</keyword>
<dbReference type="SUPFAM" id="SSF50494">
    <property type="entry name" value="Trypsin-like serine proteases"/>
    <property type="match status" value="1"/>
</dbReference>
<dbReference type="InterPro" id="IPR043504">
    <property type="entry name" value="Peptidase_S1_PA_chymotrypsin"/>
</dbReference>
<keyword evidence="10" id="KW-1185">Reference proteome</keyword>
<evidence type="ECO:0000256" key="1">
    <source>
        <dbReference type="ARBA" id="ARBA00022670"/>
    </source>
</evidence>
<sequence length="755" mass="84048">MKLSSSFIALAAATTKDGPNKQPSEKPDPKDANTVVECGGSITANNTLITSPGFNDPGYYFNNLNCVWTIDIPGSTEFTIVPEYFDLESDVKCGYDSLAIVGADGSKQKFCGTHYGDFGSDPVEDYDYSYYSSYSSSGSSGSYSYSSSGSSGSSTSSGSYYNYSSVSSGRKRRSLEDQGPKEKPDVLPRNFPMSDPAVLYSGSGRLEFTTDESEVRKGFQVRVLTGITIPDNFCAEFQRDSGVVTSPNFPEEYWNQEQCSYNLLAEEGKWIKIRFTDFEVEYSSSNCGWDAVTIEGVRYCGTTEWHVKPCRCQFHVRWKCQKSGFRFEWEGIDNYNKPQPFWDHMEDFKNQLVEQMESPEFDRPWRVPLFQRLFERLHEESIPYFQEEGTCDWRGHQPTYEEVEIKFFDPELNRCSNLMRMSEMGLQWIDSYVCMDGHHHPRRTFNHWKKMMKRIGDLGKKLCGLDIWQEGPPSLPSGLTCPSPETPFASGSRSLGSKSEAVSRIVGGQDVDRETTWPWIVDLDFCGGSIISKNPSGQSDWILTAAHCCDWQSSMKVTVGSQNTVITEPTEFSVWSTRIIKHPVYNGALGDYWGTGHDVCLLEVPNLTDAQPEACDDCWSPVCLPQDHIEPGTFCHVAGWGTTSSGGSASSELKDVGVHVFSTEQCVATAYGPEEIKDSEFCAGVPDFNMDGITDGGRDSCQGDSGGPFVCQQDGTAVQYGVVSWGYGCAEPNKPGVYAKLAGPITQWIYDTMES</sequence>
<dbReference type="EMBL" id="OU015568">
    <property type="protein sequence ID" value="CAG5078524.1"/>
    <property type="molecule type" value="Genomic_DNA"/>
</dbReference>
<dbReference type="Pfam" id="PF00089">
    <property type="entry name" value="Trypsin"/>
    <property type="match status" value="1"/>
</dbReference>
<evidence type="ECO:0000256" key="5">
    <source>
        <dbReference type="RuleBase" id="RU363034"/>
    </source>
</evidence>
<dbReference type="CDD" id="cd00190">
    <property type="entry name" value="Tryp_SPc"/>
    <property type="match status" value="1"/>
</dbReference>
<dbReference type="InterPro" id="IPR033116">
    <property type="entry name" value="TRYPSIN_SER"/>
</dbReference>
<accession>A0ABN7RL79</accession>
<evidence type="ECO:0000259" key="8">
    <source>
        <dbReference type="PROSITE" id="PS50240"/>
    </source>
</evidence>
<feature type="domain" description="CUB" evidence="7">
    <location>
        <begin position="38"/>
        <end position="166"/>
    </location>
</feature>
<dbReference type="PROSITE" id="PS50240">
    <property type="entry name" value="TRYPSIN_DOM"/>
    <property type="match status" value="1"/>
</dbReference>
<keyword evidence="2 5" id="KW-0720">Serine protease</keyword>
<evidence type="ECO:0000313" key="9">
    <source>
        <dbReference type="EMBL" id="CAG5078524.1"/>
    </source>
</evidence>